<protein>
    <recommendedName>
        <fullName evidence="1">SMODS-associated and fused to various effectors domain-containing protein</fullName>
    </recommendedName>
</protein>
<comment type="caution">
    <text evidence="2">The sequence shown here is derived from an EMBL/GenBank/DDBJ whole genome shotgun (WGS) entry which is preliminary data.</text>
</comment>
<evidence type="ECO:0000259" key="1">
    <source>
        <dbReference type="Pfam" id="PF18145"/>
    </source>
</evidence>
<evidence type="ECO:0000313" key="2">
    <source>
        <dbReference type="EMBL" id="MBE1493133.1"/>
    </source>
</evidence>
<dbReference type="Pfam" id="PF18145">
    <property type="entry name" value="SAVED"/>
    <property type="match status" value="1"/>
</dbReference>
<reference evidence="2 3" key="1">
    <citation type="submission" date="2020-10" db="EMBL/GenBank/DDBJ databases">
        <title>Sequencing the genomes of 1000 actinobacteria strains.</title>
        <authorList>
            <person name="Klenk H.-P."/>
        </authorList>
    </citation>
    <scope>NUCLEOTIDE SEQUENCE [LARGE SCALE GENOMIC DNA]</scope>
    <source>
        <strain evidence="2 3">DSM 44653</strain>
    </source>
</reference>
<evidence type="ECO:0000313" key="3">
    <source>
        <dbReference type="Proteomes" id="UP000631670"/>
    </source>
</evidence>
<dbReference type="InterPro" id="IPR040836">
    <property type="entry name" value="SAVED"/>
</dbReference>
<gene>
    <name evidence="2" type="ORF">H4696_000233</name>
</gene>
<keyword evidence="3" id="KW-1185">Reference proteome</keyword>
<sequence>MSEAIARYVWTAAGGRCTICNRYLLAEEWTGQDVSVGQLAHIVGWSTASGSPRGDADLPPNQRNTPENLMLLCYDQHHVVDTLSLWDIYDTETLRRLKRTHERQIKSLTGLRESNRTTVLRVVSTLHGKAVEVSRQSINKALLARDKFPDWTLLNGADEFEVDLRRLPGEVESAPEFWIMARAQLEHQLASLRNHVHREAVDSVSVFAVARIPILVVLGTMLDETVKTELYPKRRDGVESWGWDDTADPVEFTYTAKCTGTVMAKVAVVFSVSGSIDFDRLPAEIDEAYTVYELRPVELPVVELIKTQRCLDDFSQCWRHLLSTIEADHPGASEISIFPAVPATAAVSIGRHLMHAAHPPLRIFDRLGDGTYQYTITTRSADGRGPS</sequence>
<proteinExistence type="predicted"/>
<organism evidence="2 3">
    <name type="scientific">Amycolatopsis lexingtonensis</name>
    <dbReference type="NCBI Taxonomy" id="218822"/>
    <lineage>
        <taxon>Bacteria</taxon>
        <taxon>Bacillati</taxon>
        <taxon>Actinomycetota</taxon>
        <taxon>Actinomycetes</taxon>
        <taxon>Pseudonocardiales</taxon>
        <taxon>Pseudonocardiaceae</taxon>
        <taxon>Amycolatopsis</taxon>
    </lineage>
</organism>
<dbReference type="RefSeq" id="WP_158104312.1">
    <property type="nucleotide sequence ID" value="NZ_JADBEG010000001.1"/>
</dbReference>
<feature type="domain" description="SMODS-associated and fused to various effectors" evidence="1">
    <location>
        <begin position="193"/>
        <end position="377"/>
    </location>
</feature>
<accession>A0ABR9HQB6</accession>
<dbReference type="Proteomes" id="UP000631670">
    <property type="component" value="Unassembled WGS sequence"/>
</dbReference>
<dbReference type="EMBL" id="JADBEG010000001">
    <property type="protein sequence ID" value="MBE1493133.1"/>
    <property type="molecule type" value="Genomic_DNA"/>
</dbReference>
<dbReference type="NCBIfam" id="NF033611">
    <property type="entry name" value="SAVED"/>
    <property type="match status" value="1"/>
</dbReference>
<name>A0ABR9HQB6_9PSEU</name>